<organism evidence="1 2">
    <name type="scientific">Hyaloperonospora brassicae</name>
    <name type="common">Brassica downy mildew</name>
    <name type="synonym">Peronospora brassicae</name>
    <dbReference type="NCBI Taxonomy" id="162125"/>
    <lineage>
        <taxon>Eukaryota</taxon>
        <taxon>Sar</taxon>
        <taxon>Stramenopiles</taxon>
        <taxon>Oomycota</taxon>
        <taxon>Peronosporomycetes</taxon>
        <taxon>Peronosporales</taxon>
        <taxon>Peronosporaceae</taxon>
        <taxon>Hyaloperonospora</taxon>
    </lineage>
</organism>
<name>A0AAV0TXS7_HYABA</name>
<evidence type="ECO:0000313" key="1">
    <source>
        <dbReference type="EMBL" id="CAI5727510.1"/>
    </source>
</evidence>
<protein>
    <recommendedName>
        <fullName evidence="3">Cysteine-rich DPF motif domain-containing protein 1</fullName>
    </recommendedName>
</protein>
<evidence type="ECO:0008006" key="3">
    <source>
        <dbReference type="Google" id="ProtNLM"/>
    </source>
</evidence>
<keyword evidence="2" id="KW-1185">Reference proteome</keyword>
<sequence length="128" mass="14950">MTYPIFRICLRCHAQPDQHHFKPRAIASYYDKVLSPEGHTSLLPATRRYQSVRSYFKCRCMPSLRCAYCGGCESCCCLCHTLFQTRFRFTAPESLEGLRADVDAVVKYHQQQLQQQQLPHQQPLQPQR</sequence>
<dbReference type="Proteomes" id="UP001162031">
    <property type="component" value="Unassembled WGS sequence"/>
</dbReference>
<reference evidence="1" key="1">
    <citation type="submission" date="2022-12" db="EMBL/GenBank/DDBJ databases">
        <authorList>
            <person name="Webb A."/>
        </authorList>
    </citation>
    <scope>NUCLEOTIDE SEQUENCE</scope>
    <source>
        <strain evidence="1">Hp1</strain>
    </source>
</reference>
<dbReference type="EMBL" id="CANTFL010000748">
    <property type="protein sequence ID" value="CAI5727510.1"/>
    <property type="molecule type" value="Genomic_DNA"/>
</dbReference>
<gene>
    <name evidence="1" type="ORF">HBR001_LOCUS4105</name>
</gene>
<dbReference type="AlphaFoldDB" id="A0AAV0TXS7"/>
<comment type="caution">
    <text evidence="1">The sequence shown here is derived from an EMBL/GenBank/DDBJ whole genome shotgun (WGS) entry which is preliminary data.</text>
</comment>
<accession>A0AAV0TXS7</accession>
<proteinExistence type="predicted"/>
<evidence type="ECO:0000313" key="2">
    <source>
        <dbReference type="Proteomes" id="UP001162031"/>
    </source>
</evidence>